<feature type="compositionally biased region" description="Basic and acidic residues" evidence="4">
    <location>
        <begin position="353"/>
        <end position="376"/>
    </location>
</feature>
<dbReference type="PANTHER" id="PTHR14369:SF0">
    <property type="entry name" value="SURFEIT LOCUS PROTEIN 6"/>
    <property type="match status" value="1"/>
</dbReference>
<dbReference type="Pfam" id="PF15459">
    <property type="entry name" value="RRP14"/>
    <property type="match status" value="1"/>
</dbReference>
<dbReference type="InterPro" id="IPR029188">
    <property type="entry name" value="Rrp14_N"/>
</dbReference>
<sequence length="442" mass="49370">MPPKAPQTENSTATKATSSSVGGKLALELNAHQKYFDDLVNRIPAHLYITSTTEDADDEAYERSSNKKYYKGQHKESRQAKKARLKEQKAVKYEHPDSMETTVDVQRREAGDVGAPPLPTRRADTDADVNANKKAVDKEKGTSSEQTEVEIDTTGKSRIEILREKLHAKIAAKQGKASIGLAAALNNADAKVSKRAARRAEKQRRIEEAKQRNANTLGGASSKHSSKTKMEISDETPTTQVEPIVEEDPTLSQIDYGTITGLREDKNWMSANKSLKNQNKKKSLEKLMEEAEKKKKRLDDLKQKARQGDEEAAEKAAKIQWSDTLQSATGEKMHIKNDPNLIKKAIKRKQKQKEKSAAKWASRLETKAGKMNEKQSIRNHNISQRRVGGASGANLSKKRIQDKEGKEVVQGEEPKKKRRLGPHAMKNRAGFEGKKSDFLNKD</sequence>
<dbReference type="EMBL" id="HBGY01010895">
    <property type="protein sequence ID" value="CAD9569457.1"/>
    <property type="molecule type" value="Transcribed_RNA"/>
</dbReference>
<dbReference type="InterPro" id="IPR029190">
    <property type="entry name" value="Rrp14/SURF6_C"/>
</dbReference>
<feature type="region of interest" description="Disordered" evidence="4">
    <location>
        <begin position="51"/>
        <end position="152"/>
    </location>
</feature>
<feature type="compositionally biased region" description="Polar residues" evidence="4">
    <location>
        <begin position="212"/>
        <end position="223"/>
    </location>
</feature>
<feature type="domain" description="Ribosomal RNA-processing protein 14 N-terminal" evidence="6">
    <location>
        <begin position="29"/>
        <end position="85"/>
    </location>
</feature>
<feature type="region of interest" description="Disordered" evidence="4">
    <location>
        <begin position="187"/>
        <end position="252"/>
    </location>
</feature>
<feature type="region of interest" description="Disordered" evidence="4">
    <location>
        <begin position="1"/>
        <end position="22"/>
    </location>
</feature>
<feature type="compositionally biased region" description="Basic and acidic residues" evidence="4">
    <location>
        <begin position="429"/>
        <end position="442"/>
    </location>
</feature>
<dbReference type="GO" id="GO:0042274">
    <property type="term" value="P:ribosomal small subunit biogenesis"/>
    <property type="evidence" value="ECO:0007669"/>
    <property type="project" value="TreeGrafter"/>
</dbReference>
<accession>A0A7S2K8E1</accession>
<dbReference type="GO" id="GO:0042273">
    <property type="term" value="P:ribosomal large subunit biogenesis"/>
    <property type="evidence" value="ECO:0007669"/>
    <property type="project" value="TreeGrafter"/>
</dbReference>
<feature type="compositionally biased region" description="Basic and acidic residues" evidence="4">
    <location>
        <begin position="198"/>
        <end position="211"/>
    </location>
</feature>
<proteinExistence type="inferred from homology"/>
<dbReference type="GO" id="GO:0005730">
    <property type="term" value="C:nucleolus"/>
    <property type="evidence" value="ECO:0007669"/>
    <property type="project" value="TreeGrafter"/>
</dbReference>
<dbReference type="GO" id="GO:0003723">
    <property type="term" value="F:RNA binding"/>
    <property type="evidence" value="ECO:0007669"/>
    <property type="project" value="TreeGrafter"/>
</dbReference>
<organism evidence="7">
    <name type="scientific">Leptocylindrus danicus</name>
    <dbReference type="NCBI Taxonomy" id="163516"/>
    <lineage>
        <taxon>Eukaryota</taxon>
        <taxon>Sar</taxon>
        <taxon>Stramenopiles</taxon>
        <taxon>Ochrophyta</taxon>
        <taxon>Bacillariophyta</taxon>
        <taxon>Coscinodiscophyceae</taxon>
        <taxon>Chaetocerotophycidae</taxon>
        <taxon>Leptocylindrales</taxon>
        <taxon>Leptocylindraceae</taxon>
        <taxon>Leptocylindrus</taxon>
    </lineage>
</organism>
<dbReference type="Pfam" id="PF04935">
    <property type="entry name" value="SURF6"/>
    <property type="match status" value="1"/>
</dbReference>
<name>A0A7S2K8E1_9STRA</name>
<feature type="compositionally biased region" description="Basic and acidic residues" evidence="4">
    <location>
        <begin position="73"/>
        <end position="98"/>
    </location>
</feature>
<feature type="compositionally biased region" description="Polar residues" evidence="4">
    <location>
        <begin position="7"/>
        <end position="21"/>
    </location>
</feature>
<feature type="domain" description="Ribosomal RNA-processing protein 14/surfeit locus protein 6 C-terminal" evidence="5">
    <location>
        <begin position="194"/>
        <end position="386"/>
    </location>
</feature>
<keyword evidence="3" id="KW-0539">Nucleus</keyword>
<feature type="compositionally biased region" description="Basic and acidic residues" evidence="4">
    <location>
        <begin position="399"/>
        <end position="415"/>
    </location>
</feature>
<evidence type="ECO:0008006" key="8">
    <source>
        <dbReference type="Google" id="ProtNLM"/>
    </source>
</evidence>
<gene>
    <name evidence="7" type="ORF">LDAN0321_LOCUS6883</name>
</gene>
<evidence type="ECO:0000256" key="2">
    <source>
        <dbReference type="ARBA" id="ARBA00005904"/>
    </source>
</evidence>
<evidence type="ECO:0000256" key="4">
    <source>
        <dbReference type="SAM" id="MobiDB-lite"/>
    </source>
</evidence>
<dbReference type="AlphaFoldDB" id="A0A7S2K8E1"/>
<evidence type="ECO:0000313" key="7">
    <source>
        <dbReference type="EMBL" id="CAD9569457.1"/>
    </source>
</evidence>
<feature type="compositionally biased region" description="Basic and acidic residues" evidence="4">
    <location>
        <begin position="282"/>
        <end position="317"/>
    </location>
</feature>
<dbReference type="InterPro" id="IPR007019">
    <property type="entry name" value="SURF6"/>
</dbReference>
<feature type="region of interest" description="Disordered" evidence="4">
    <location>
        <begin position="270"/>
        <end position="318"/>
    </location>
</feature>
<feature type="region of interest" description="Disordered" evidence="4">
    <location>
        <begin position="346"/>
        <end position="442"/>
    </location>
</feature>
<dbReference type="PANTHER" id="PTHR14369">
    <property type="entry name" value="SURFEIT LOCUS PROTEIN 6"/>
    <property type="match status" value="1"/>
</dbReference>
<evidence type="ECO:0000256" key="1">
    <source>
        <dbReference type="ARBA" id="ARBA00004123"/>
    </source>
</evidence>
<evidence type="ECO:0000259" key="6">
    <source>
        <dbReference type="Pfam" id="PF15459"/>
    </source>
</evidence>
<protein>
    <recommendedName>
        <fullName evidence="8">Ribosomal RNA-processing protein 14/surfeit locus protein 6 C-terminal domain-containing protein</fullName>
    </recommendedName>
</protein>
<evidence type="ECO:0000256" key="3">
    <source>
        <dbReference type="ARBA" id="ARBA00023242"/>
    </source>
</evidence>
<comment type="subcellular location">
    <subcellularLocation>
        <location evidence="1">Nucleus</location>
    </subcellularLocation>
</comment>
<dbReference type="GO" id="GO:0003677">
    <property type="term" value="F:DNA binding"/>
    <property type="evidence" value="ECO:0007669"/>
    <property type="project" value="TreeGrafter"/>
</dbReference>
<reference evidence="7" key="1">
    <citation type="submission" date="2021-01" db="EMBL/GenBank/DDBJ databases">
        <authorList>
            <person name="Corre E."/>
            <person name="Pelletier E."/>
            <person name="Niang G."/>
            <person name="Scheremetjew M."/>
            <person name="Finn R."/>
            <person name="Kale V."/>
            <person name="Holt S."/>
            <person name="Cochrane G."/>
            <person name="Meng A."/>
            <person name="Brown T."/>
            <person name="Cohen L."/>
        </authorList>
    </citation>
    <scope>NUCLEOTIDE SEQUENCE</scope>
    <source>
        <strain evidence="7">B650</strain>
    </source>
</reference>
<comment type="similarity">
    <text evidence="2">Belongs to the SURF6 family.</text>
</comment>
<evidence type="ECO:0000259" key="5">
    <source>
        <dbReference type="Pfam" id="PF04935"/>
    </source>
</evidence>